<dbReference type="AlphaFoldDB" id="A0AAN5IB60"/>
<comment type="caution">
    <text evidence="1">The sequence shown here is derived from an EMBL/GenBank/DDBJ whole genome shotgun (WGS) entry which is preliminary data.</text>
</comment>
<organism evidence="1 2">
    <name type="scientific">Pristionchus mayeri</name>
    <dbReference type="NCBI Taxonomy" id="1317129"/>
    <lineage>
        <taxon>Eukaryota</taxon>
        <taxon>Metazoa</taxon>
        <taxon>Ecdysozoa</taxon>
        <taxon>Nematoda</taxon>
        <taxon>Chromadorea</taxon>
        <taxon>Rhabditida</taxon>
        <taxon>Rhabditina</taxon>
        <taxon>Diplogasteromorpha</taxon>
        <taxon>Diplogasteroidea</taxon>
        <taxon>Neodiplogasteridae</taxon>
        <taxon>Pristionchus</taxon>
    </lineage>
</organism>
<name>A0AAN5IB60_9BILA</name>
<accession>A0AAN5IB60</accession>
<reference evidence="2" key="1">
    <citation type="submission" date="2022-10" db="EMBL/GenBank/DDBJ databases">
        <title>Genome assembly of Pristionchus species.</title>
        <authorList>
            <person name="Yoshida K."/>
            <person name="Sommer R.J."/>
        </authorList>
    </citation>
    <scope>NUCLEOTIDE SEQUENCE [LARGE SCALE GENOMIC DNA]</scope>
    <source>
        <strain evidence="2">RS5460</strain>
    </source>
</reference>
<evidence type="ECO:0000313" key="1">
    <source>
        <dbReference type="EMBL" id="GMR57765.1"/>
    </source>
</evidence>
<keyword evidence="2" id="KW-1185">Reference proteome</keyword>
<dbReference type="EMBL" id="BTRK01000006">
    <property type="protein sequence ID" value="GMR57765.1"/>
    <property type="molecule type" value="Genomic_DNA"/>
</dbReference>
<evidence type="ECO:0000313" key="2">
    <source>
        <dbReference type="Proteomes" id="UP001328107"/>
    </source>
</evidence>
<proteinExistence type="predicted"/>
<gene>
    <name evidence="1" type="ORF">PMAYCL1PPCAC_27960</name>
</gene>
<sequence>MAYENLHEIFWAILYQHPNMRKAIVAACKGEDKQYASYWKNISTSKKSMSDVPRDIPLVTGDPLDASIVLRGPFLSFAKEVIFTRLKLLLNSSSFIHYSLIHVSHLVVRFQE</sequence>
<protein>
    <submittedName>
        <fullName evidence="1">Uncharacterized protein</fullName>
    </submittedName>
</protein>
<dbReference type="Proteomes" id="UP001328107">
    <property type="component" value="Unassembled WGS sequence"/>
</dbReference>